<dbReference type="Pfam" id="PF14759">
    <property type="entry name" value="Reductase_C"/>
    <property type="match status" value="1"/>
</dbReference>
<dbReference type="InterPro" id="IPR023753">
    <property type="entry name" value="FAD/NAD-binding_dom"/>
</dbReference>
<dbReference type="PRINTS" id="PR00411">
    <property type="entry name" value="PNDRDTASEI"/>
</dbReference>
<evidence type="ECO:0000313" key="7">
    <source>
        <dbReference type="EMBL" id="TCP52039.1"/>
    </source>
</evidence>
<reference evidence="7 8" key="1">
    <citation type="submission" date="2019-03" db="EMBL/GenBank/DDBJ databases">
        <title>Genomic Encyclopedia of Type Strains, Phase IV (KMG-IV): sequencing the most valuable type-strain genomes for metagenomic binning, comparative biology and taxonomic classification.</title>
        <authorList>
            <person name="Goeker M."/>
        </authorList>
    </citation>
    <scope>NUCLEOTIDE SEQUENCE [LARGE SCALE GENOMIC DNA]</scope>
    <source>
        <strain evidence="7 8">DSM 45765</strain>
    </source>
</reference>
<dbReference type="InterPro" id="IPR028202">
    <property type="entry name" value="Reductase_C"/>
</dbReference>
<dbReference type="PANTHER" id="PTHR43557">
    <property type="entry name" value="APOPTOSIS-INDUCING FACTOR 1"/>
    <property type="match status" value="1"/>
</dbReference>
<dbReference type="SUPFAM" id="SSF55424">
    <property type="entry name" value="FAD/NAD-linked reductases, dimerisation (C-terminal) domain"/>
    <property type="match status" value="1"/>
</dbReference>
<gene>
    <name evidence="7" type="ORF">EV191_106203</name>
</gene>
<evidence type="ECO:0000259" key="5">
    <source>
        <dbReference type="Pfam" id="PF07992"/>
    </source>
</evidence>
<evidence type="ECO:0000256" key="1">
    <source>
        <dbReference type="ARBA" id="ARBA00001974"/>
    </source>
</evidence>
<keyword evidence="2" id="KW-0285">Flavoprotein</keyword>
<name>A0A4R2QSU9_9PSEU</name>
<evidence type="ECO:0000256" key="3">
    <source>
        <dbReference type="ARBA" id="ARBA00022827"/>
    </source>
</evidence>
<proteinExistence type="predicted"/>
<keyword evidence="4" id="KW-0560">Oxidoreductase</keyword>
<evidence type="ECO:0000256" key="4">
    <source>
        <dbReference type="ARBA" id="ARBA00023002"/>
    </source>
</evidence>
<dbReference type="Gene3D" id="3.30.390.30">
    <property type="match status" value="1"/>
</dbReference>
<feature type="domain" description="Reductase C-terminal" evidence="6">
    <location>
        <begin position="321"/>
        <end position="386"/>
    </location>
</feature>
<evidence type="ECO:0000256" key="2">
    <source>
        <dbReference type="ARBA" id="ARBA00022630"/>
    </source>
</evidence>
<dbReference type="PRINTS" id="PR00368">
    <property type="entry name" value="FADPNR"/>
</dbReference>
<dbReference type="RefSeq" id="WP_132877889.1">
    <property type="nucleotide sequence ID" value="NZ_SLXQ01000006.1"/>
</dbReference>
<comment type="caution">
    <text evidence="7">The sequence shown here is derived from an EMBL/GenBank/DDBJ whole genome shotgun (WGS) entry which is preliminary data.</text>
</comment>
<dbReference type="GO" id="GO:0051213">
    <property type="term" value="F:dioxygenase activity"/>
    <property type="evidence" value="ECO:0007669"/>
    <property type="project" value="UniProtKB-KW"/>
</dbReference>
<dbReference type="GO" id="GO:0005737">
    <property type="term" value="C:cytoplasm"/>
    <property type="evidence" value="ECO:0007669"/>
    <property type="project" value="TreeGrafter"/>
</dbReference>
<dbReference type="EMBL" id="SLXQ01000006">
    <property type="protein sequence ID" value="TCP52039.1"/>
    <property type="molecule type" value="Genomic_DNA"/>
</dbReference>
<dbReference type="InterPro" id="IPR016156">
    <property type="entry name" value="FAD/NAD-linked_Rdtase_dimer_sf"/>
</dbReference>
<dbReference type="PANTHER" id="PTHR43557:SF2">
    <property type="entry name" value="RIESKE DOMAIN-CONTAINING PROTEIN-RELATED"/>
    <property type="match status" value="1"/>
</dbReference>
<keyword evidence="7" id="KW-0223">Dioxygenase</keyword>
<dbReference type="Pfam" id="PF07992">
    <property type="entry name" value="Pyr_redox_2"/>
    <property type="match status" value="1"/>
</dbReference>
<protein>
    <submittedName>
        <fullName evidence="7">3-phenylpropionate/trans-cinnamate dioxygenase ferredoxin reductase subunit</fullName>
    </submittedName>
</protein>
<dbReference type="SUPFAM" id="SSF51905">
    <property type="entry name" value="FAD/NAD(P)-binding domain"/>
    <property type="match status" value="1"/>
</dbReference>
<keyword evidence="8" id="KW-1185">Reference proteome</keyword>
<dbReference type="Proteomes" id="UP000294911">
    <property type="component" value="Unassembled WGS sequence"/>
</dbReference>
<dbReference type="GO" id="GO:0016651">
    <property type="term" value="F:oxidoreductase activity, acting on NAD(P)H"/>
    <property type="evidence" value="ECO:0007669"/>
    <property type="project" value="TreeGrafter"/>
</dbReference>
<dbReference type="OrthoDB" id="4475657at2"/>
<accession>A0A4R2QSU9</accession>
<sequence length="412" mass="44717">MKTVTIVGGSLAGWRSAQELREQGFDGRLVLVGNERHGPYDRPQLSKEFLTGQWDVDELALSSQTEDKELDVDWRLGKHAVRLDTRNGSVVLEDGESIRTDGVVIATGASRMTIPGAAEIPGSHLLYQLEDALGVRDEVGSGSRVVVVGGGLVGGEVAAACQALKARTTLVDTRHMPLVPTFGIEIAPLCFDLHEDHGVRTRCGTPARRVLGDERVTGVELADGRVLAADTVVVAVGVTPTTGWLRGSGVKLRDGVLTDAGMVTRLPNVVAVGDVARYHCVYRGQRVRFDNWTNAMNQPPTAVRNLLAGHTVEHYTNVPQLWSQQYGSTMQFAGFVRPKDKVAIVEGSPSAHRFVATYHRQNRLIGVFAMNMPKRFAAYRKRLPAALRAQTLPNVPAQTRGRSGAVARGPRR</sequence>
<organism evidence="7 8">
    <name type="scientific">Tamaricihabitans halophyticus</name>
    <dbReference type="NCBI Taxonomy" id="1262583"/>
    <lineage>
        <taxon>Bacteria</taxon>
        <taxon>Bacillati</taxon>
        <taxon>Actinomycetota</taxon>
        <taxon>Actinomycetes</taxon>
        <taxon>Pseudonocardiales</taxon>
        <taxon>Pseudonocardiaceae</taxon>
        <taxon>Tamaricihabitans</taxon>
    </lineage>
</organism>
<comment type="cofactor">
    <cofactor evidence="1">
        <name>FAD</name>
        <dbReference type="ChEBI" id="CHEBI:57692"/>
    </cofactor>
</comment>
<feature type="domain" description="FAD/NAD(P)-binding" evidence="5">
    <location>
        <begin position="3"/>
        <end position="298"/>
    </location>
</feature>
<dbReference type="AlphaFoldDB" id="A0A4R2QSU9"/>
<keyword evidence="3" id="KW-0274">FAD</keyword>
<dbReference type="Gene3D" id="3.50.50.60">
    <property type="entry name" value="FAD/NAD(P)-binding domain"/>
    <property type="match status" value="2"/>
</dbReference>
<evidence type="ECO:0000259" key="6">
    <source>
        <dbReference type="Pfam" id="PF14759"/>
    </source>
</evidence>
<evidence type="ECO:0000313" key="8">
    <source>
        <dbReference type="Proteomes" id="UP000294911"/>
    </source>
</evidence>
<dbReference type="InterPro" id="IPR050446">
    <property type="entry name" value="FAD-oxidoreductase/Apoptosis"/>
</dbReference>
<dbReference type="InterPro" id="IPR036188">
    <property type="entry name" value="FAD/NAD-bd_sf"/>
</dbReference>